<name>A0A6J5SIG4_9CAUD</name>
<organism evidence="2">
    <name type="scientific">uncultured Caudovirales phage</name>
    <dbReference type="NCBI Taxonomy" id="2100421"/>
    <lineage>
        <taxon>Viruses</taxon>
        <taxon>Duplodnaviria</taxon>
        <taxon>Heunggongvirae</taxon>
        <taxon>Uroviricota</taxon>
        <taxon>Caudoviricetes</taxon>
        <taxon>Peduoviridae</taxon>
        <taxon>Maltschvirus</taxon>
        <taxon>Maltschvirus maltsch</taxon>
    </lineage>
</organism>
<gene>
    <name evidence="1" type="ORF">UFOVP1103_7</name>
    <name evidence="2" type="ORF">UFOVP1464_33</name>
    <name evidence="3" type="ORF">UFOVP1553_29</name>
</gene>
<protein>
    <submittedName>
        <fullName evidence="2">Uncharacterized protein</fullName>
    </submittedName>
</protein>
<reference evidence="2" key="1">
    <citation type="submission" date="2020-05" db="EMBL/GenBank/DDBJ databases">
        <authorList>
            <person name="Chiriac C."/>
            <person name="Salcher M."/>
            <person name="Ghai R."/>
            <person name="Kavagutti S V."/>
        </authorList>
    </citation>
    <scope>NUCLEOTIDE SEQUENCE</scope>
</reference>
<dbReference type="EMBL" id="LR797046">
    <property type="protein sequence ID" value="CAB4183470.1"/>
    <property type="molecule type" value="Genomic_DNA"/>
</dbReference>
<evidence type="ECO:0000313" key="1">
    <source>
        <dbReference type="EMBL" id="CAB4183470.1"/>
    </source>
</evidence>
<sequence>MVTFRCKRSGNTASFINPNDIAKMRSLESYTEVITNGTQLVGIESSKNSKAVNLNDEGSKAESSISTGDAINVCDSGSRQESKAKLSISVNHAKQEVILKKRGRPKAANAIAAR</sequence>
<evidence type="ECO:0000313" key="3">
    <source>
        <dbReference type="EMBL" id="CAB5229358.1"/>
    </source>
</evidence>
<evidence type="ECO:0000313" key="2">
    <source>
        <dbReference type="EMBL" id="CAB4214331.1"/>
    </source>
</evidence>
<dbReference type="EMBL" id="LR798402">
    <property type="protein sequence ID" value="CAB5229358.1"/>
    <property type="molecule type" value="Genomic_DNA"/>
</dbReference>
<dbReference type="EMBL" id="LR797402">
    <property type="protein sequence ID" value="CAB4214331.1"/>
    <property type="molecule type" value="Genomic_DNA"/>
</dbReference>
<proteinExistence type="predicted"/>
<accession>A0A6J5SIG4</accession>